<evidence type="ECO:0000313" key="2">
    <source>
        <dbReference type="Proteomes" id="UP000789702"/>
    </source>
</evidence>
<proteinExistence type="predicted"/>
<gene>
    <name evidence="1" type="ORF">DHETER_LOCUS14837</name>
</gene>
<comment type="caution">
    <text evidence="1">The sequence shown here is derived from an EMBL/GenBank/DDBJ whole genome shotgun (WGS) entry which is preliminary data.</text>
</comment>
<reference evidence="1" key="1">
    <citation type="submission" date="2021-06" db="EMBL/GenBank/DDBJ databases">
        <authorList>
            <person name="Kallberg Y."/>
            <person name="Tangrot J."/>
            <person name="Rosling A."/>
        </authorList>
    </citation>
    <scope>NUCLEOTIDE SEQUENCE</scope>
    <source>
        <strain evidence="1">IL203A</strain>
    </source>
</reference>
<evidence type="ECO:0000313" key="1">
    <source>
        <dbReference type="EMBL" id="CAG8754327.1"/>
    </source>
</evidence>
<sequence>QLTTSFNLLKFHEKGTYTTITYKEMDIPLSCPANYNYTSHLVKSACQIRSANLIFMWIIGVLLALPFLGAFSS</sequence>
<dbReference type="Proteomes" id="UP000789702">
    <property type="component" value="Unassembled WGS sequence"/>
</dbReference>
<accession>A0ACA9QK06</accession>
<keyword evidence="2" id="KW-1185">Reference proteome</keyword>
<name>A0ACA9QK06_9GLOM</name>
<feature type="non-terminal residue" evidence="1">
    <location>
        <position position="1"/>
    </location>
</feature>
<dbReference type="EMBL" id="CAJVPU010047799">
    <property type="protein sequence ID" value="CAG8754327.1"/>
    <property type="molecule type" value="Genomic_DNA"/>
</dbReference>
<protein>
    <submittedName>
        <fullName evidence="1">4528_t:CDS:1</fullName>
    </submittedName>
</protein>
<organism evidence="1 2">
    <name type="scientific">Dentiscutata heterogama</name>
    <dbReference type="NCBI Taxonomy" id="1316150"/>
    <lineage>
        <taxon>Eukaryota</taxon>
        <taxon>Fungi</taxon>
        <taxon>Fungi incertae sedis</taxon>
        <taxon>Mucoromycota</taxon>
        <taxon>Glomeromycotina</taxon>
        <taxon>Glomeromycetes</taxon>
        <taxon>Diversisporales</taxon>
        <taxon>Gigasporaceae</taxon>
        <taxon>Dentiscutata</taxon>
    </lineage>
</organism>